<accession>A0A6J4TXM5</accession>
<keyword evidence="1" id="KW-0479">Metal-binding</keyword>
<name>A0A6J4TXM5_9ACTN</name>
<feature type="domain" description="Amidohydrolase-related" evidence="4">
    <location>
        <begin position="56"/>
        <end position="414"/>
    </location>
</feature>
<evidence type="ECO:0000256" key="3">
    <source>
        <dbReference type="ARBA" id="ARBA00022833"/>
    </source>
</evidence>
<dbReference type="InterPro" id="IPR054418">
    <property type="entry name" value="MQNX/HUTI_composite_N"/>
</dbReference>
<dbReference type="SUPFAM" id="SSF51338">
    <property type="entry name" value="Composite domain of metallo-dependent hydrolases"/>
    <property type="match status" value="1"/>
</dbReference>
<evidence type="ECO:0000256" key="2">
    <source>
        <dbReference type="ARBA" id="ARBA00022801"/>
    </source>
</evidence>
<protein>
    <submittedName>
        <fullName evidence="6">Uncharacterized protein</fullName>
    </submittedName>
</protein>
<dbReference type="AlphaFoldDB" id="A0A6J4TXM5"/>
<evidence type="ECO:0000256" key="1">
    <source>
        <dbReference type="ARBA" id="ARBA00022723"/>
    </source>
</evidence>
<dbReference type="PANTHER" id="PTHR43794">
    <property type="entry name" value="AMINOHYDROLASE SSNA-RELATED"/>
    <property type="match status" value="1"/>
</dbReference>
<dbReference type="GO" id="GO:0046872">
    <property type="term" value="F:metal ion binding"/>
    <property type="evidence" value="ECO:0007669"/>
    <property type="project" value="UniProtKB-KW"/>
</dbReference>
<feature type="domain" description="Aminodeoxyfutalosine deaminase/Imidazolonepropionase-like composite" evidence="5">
    <location>
        <begin position="21"/>
        <end position="46"/>
    </location>
</feature>
<keyword evidence="2" id="KW-0378">Hydrolase</keyword>
<evidence type="ECO:0000259" key="5">
    <source>
        <dbReference type="Pfam" id="PF22039"/>
    </source>
</evidence>
<sequence>MISVHAADWVLPVAAAPVRDGAVLIDGERIAAVGPRREILAAAAGAPVEEHGRAAILPGFVNAHSHLEYTTYGGFGDGLPFAPWLSDHIRRKARLSPEQTHDGALLGALLSLRSGVTTVADCSFAGATVAAVREVGLRAIVYLEAFGVGAAADAAGVALGVAERLDALTPEAGALTRLGISPHAPYTVAPHVYRALMALARGRDLPVATHVAEAAAEVEALRAGTGPIADALPALERLGEHPVTRLARDGVLGPGTVAIHAVAIGPAEIETLAASGAAVAHCPRSNAQLGCGLAPLRALREAGVPVGLGSDSPSSAVDLDHFAELRAAVFAARAREADAGALSAEEALRLAAAEAARAIGLDGQVGALVPGLRADLTVVSLGATTYWPVEDPAAAVVYGGSPEAVALTVTNGTVRYRKERDGQRIREALDRAGSGRAAMIDAREDETT</sequence>
<evidence type="ECO:0000259" key="4">
    <source>
        <dbReference type="Pfam" id="PF01979"/>
    </source>
</evidence>
<dbReference type="Gene3D" id="2.30.40.10">
    <property type="entry name" value="Urease, subunit C, domain 1"/>
    <property type="match status" value="1"/>
</dbReference>
<dbReference type="InterPro" id="IPR006680">
    <property type="entry name" value="Amidohydro-rel"/>
</dbReference>
<dbReference type="InterPro" id="IPR032466">
    <property type="entry name" value="Metal_Hydrolase"/>
</dbReference>
<dbReference type="GO" id="GO:0016810">
    <property type="term" value="F:hydrolase activity, acting on carbon-nitrogen (but not peptide) bonds"/>
    <property type="evidence" value="ECO:0007669"/>
    <property type="project" value="InterPro"/>
</dbReference>
<proteinExistence type="predicted"/>
<dbReference type="InterPro" id="IPR050287">
    <property type="entry name" value="MTA/SAH_deaminase"/>
</dbReference>
<dbReference type="Gene3D" id="3.20.20.140">
    <property type="entry name" value="Metal-dependent hydrolases"/>
    <property type="match status" value="1"/>
</dbReference>
<dbReference type="PANTHER" id="PTHR43794:SF11">
    <property type="entry name" value="AMIDOHYDROLASE-RELATED DOMAIN-CONTAINING PROTEIN"/>
    <property type="match status" value="1"/>
</dbReference>
<dbReference type="InterPro" id="IPR011059">
    <property type="entry name" value="Metal-dep_hydrolase_composite"/>
</dbReference>
<evidence type="ECO:0000313" key="6">
    <source>
        <dbReference type="EMBL" id="CAA9535175.1"/>
    </source>
</evidence>
<organism evidence="6">
    <name type="scientific">uncultured Thermoleophilia bacterium</name>
    <dbReference type="NCBI Taxonomy" id="1497501"/>
    <lineage>
        <taxon>Bacteria</taxon>
        <taxon>Bacillati</taxon>
        <taxon>Actinomycetota</taxon>
        <taxon>Thermoleophilia</taxon>
        <taxon>environmental samples</taxon>
    </lineage>
</organism>
<keyword evidence="3" id="KW-0862">Zinc</keyword>
<dbReference type="Pfam" id="PF22039">
    <property type="entry name" value="HUTI_composite_bact"/>
    <property type="match status" value="1"/>
</dbReference>
<reference evidence="6" key="1">
    <citation type="submission" date="2020-02" db="EMBL/GenBank/DDBJ databases">
        <authorList>
            <person name="Meier V. D."/>
        </authorList>
    </citation>
    <scope>NUCLEOTIDE SEQUENCE</scope>
    <source>
        <strain evidence="6">AVDCRST_MAG79</strain>
    </source>
</reference>
<dbReference type="EMBL" id="CADCWC010000205">
    <property type="protein sequence ID" value="CAA9535175.1"/>
    <property type="molecule type" value="Genomic_DNA"/>
</dbReference>
<dbReference type="Pfam" id="PF01979">
    <property type="entry name" value="Amidohydro_1"/>
    <property type="match status" value="1"/>
</dbReference>
<gene>
    <name evidence="6" type="ORF">AVDCRST_MAG79-1288</name>
</gene>
<dbReference type="SUPFAM" id="SSF51556">
    <property type="entry name" value="Metallo-dependent hydrolases"/>
    <property type="match status" value="1"/>
</dbReference>